<reference evidence="1 2" key="1">
    <citation type="journal article" date="2012" name="PLoS ONE">
        <title>Edwardsiella comparative phylogenomics reveal the new intra/inter-species taxonomic relationships, virulence evolution and niche adaptation mechanisms.</title>
        <authorList>
            <person name="Yang M."/>
            <person name="Lv Y."/>
            <person name="Xiao J."/>
            <person name="Wu H."/>
            <person name="Zheng H."/>
            <person name="Liu Q."/>
            <person name="Zhang Y."/>
            <person name="Wang Q."/>
        </authorList>
    </citation>
    <scope>NUCLEOTIDE SEQUENCE [LARGE SCALE GENOMIC DNA]</scope>
    <source>
        <strain evidence="2">080813</strain>
    </source>
</reference>
<dbReference type="HOGENOM" id="CLU_200496_0_0_6"/>
<protein>
    <submittedName>
        <fullName evidence="1">Putative cytoplasmic protein</fullName>
    </submittedName>
</protein>
<name>A0A076LDF3_9GAMM</name>
<dbReference type="EMBL" id="CP006664">
    <property type="protein sequence ID" value="AIJ06520.1"/>
    <property type="molecule type" value="Genomic_DNA"/>
</dbReference>
<evidence type="ECO:0000313" key="2">
    <source>
        <dbReference type="Proteomes" id="UP000028681"/>
    </source>
</evidence>
<dbReference type="InterPro" id="IPR019705">
    <property type="entry name" value="DUF2594"/>
</dbReference>
<dbReference type="Proteomes" id="UP000028681">
    <property type="component" value="Chromosome"/>
</dbReference>
<dbReference type="Pfam" id="PF10769">
    <property type="entry name" value="DUF2594"/>
    <property type="match status" value="1"/>
</dbReference>
<dbReference type="NCBIfam" id="NF007904">
    <property type="entry name" value="PRK10613.1"/>
    <property type="match status" value="1"/>
</dbReference>
<evidence type="ECO:0000313" key="1">
    <source>
        <dbReference type="EMBL" id="AIJ06520.1"/>
    </source>
</evidence>
<organism evidence="1 2">
    <name type="scientific">Edwardsiella anguillarum ET080813</name>
    <dbReference type="NCBI Taxonomy" id="667120"/>
    <lineage>
        <taxon>Bacteria</taxon>
        <taxon>Pseudomonadati</taxon>
        <taxon>Pseudomonadota</taxon>
        <taxon>Gammaproteobacteria</taxon>
        <taxon>Enterobacterales</taxon>
        <taxon>Hafniaceae</taxon>
        <taxon>Edwardsiella</taxon>
    </lineage>
</organism>
<dbReference type="RefSeq" id="WP_012848881.1">
    <property type="nucleotide sequence ID" value="NZ_CP006664.1"/>
</dbReference>
<gene>
    <name evidence="1" type="ORF">ETEE_0034</name>
</gene>
<dbReference type="AlphaFoldDB" id="A0A076LDF3"/>
<dbReference type="GeneID" id="72528857"/>
<proteinExistence type="predicted"/>
<sequence>MSNVDFSTEATIEALTHEVTCLKATLTEMLKAMGQADAGKVIINMEKYAARIEDQDQSDAFKKTMAQIKHVYRQ</sequence>
<accession>A0A076LDF3</accession>
<dbReference type="KEGG" id="ete:ETEE_0034"/>